<dbReference type="FunFam" id="1.20.1050.10:FF:000039">
    <property type="entry name" value="Glutathione S-transferase theta-1"/>
    <property type="match status" value="1"/>
</dbReference>
<comment type="similarity">
    <text evidence="4">Belongs to the GST superfamily.</text>
</comment>
<dbReference type="GO" id="GO:0005737">
    <property type="term" value="C:cytoplasm"/>
    <property type="evidence" value="ECO:0007669"/>
    <property type="project" value="UniProtKB-SubCell"/>
</dbReference>
<evidence type="ECO:0000259" key="6">
    <source>
        <dbReference type="PROSITE" id="PS50405"/>
    </source>
</evidence>
<evidence type="ECO:0000256" key="2">
    <source>
        <dbReference type="ARBA" id="ARBA00022490"/>
    </source>
</evidence>
<dbReference type="Proteomes" id="UP000284657">
    <property type="component" value="Unassembled WGS sequence"/>
</dbReference>
<dbReference type="InterPro" id="IPR051369">
    <property type="entry name" value="GST_Theta"/>
</dbReference>
<evidence type="ECO:0000256" key="3">
    <source>
        <dbReference type="ARBA" id="ARBA00022679"/>
    </source>
</evidence>
<dbReference type="PROSITE" id="PS50405">
    <property type="entry name" value="GST_CTER"/>
    <property type="match status" value="1"/>
</dbReference>
<sequence length="236" mass="26860">MTLKLYANFISQPSRAIIWALKVKGEDFELVEMVPGSELFHSYEFKAINPNQLVPVIKDEDFVLSEGMAIITYLADKFQWTDLYPKDVRARAKVNEFLHWHHTNTRLFTLNIHRPSLAKQDNRATPKDLAALDNMDALIEKELGLLETFLDKDYIAHTDAPTVADYAAYCEIDQLEMVGIDFSKYKKVSAWMDRMKKLPYHDEVHEPLDAFLTKCGLRATANKQVGAGGDSNGFTG</sequence>
<dbReference type="InterPro" id="IPR004045">
    <property type="entry name" value="Glutathione_S-Trfase_N"/>
</dbReference>
<gene>
    <name evidence="7" type="ORF">BBJ29_002524</name>
</gene>
<accession>A0A3R7G8T5</accession>
<dbReference type="SFLD" id="SFLDG00358">
    <property type="entry name" value="Main_(cytGST)"/>
    <property type="match status" value="1"/>
</dbReference>
<dbReference type="Pfam" id="PF00043">
    <property type="entry name" value="GST_C"/>
    <property type="match status" value="1"/>
</dbReference>
<dbReference type="InterPro" id="IPR036249">
    <property type="entry name" value="Thioredoxin-like_sf"/>
</dbReference>
<feature type="domain" description="GST N-terminal" evidence="5">
    <location>
        <begin position="1"/>
        <end position="82"/>
    </location>
</feature>
<dbReference type="SUPFAM" id="SSF47616">
    <property type="entry name" value="GST C-terminal domain-like"/>
    <property type="match status" value="1"/>
</dbReference>
<reference evidence="7 8" key="1">
    <citation type="submission" date="2018-07" db="EMBL/GenBank/DDBJ databases">
        <title>Genome sequencing of oomycete isolates from Chile give support for New Zealand origin for Phytophthora kernoviae and make available the first Nothophytophthora sp. genome.</title>
        <authorList>
            <person name="Studholme D.J."/>
            <person name="Sanfuentes E."/>
            <person name="Panda P."/>
            <person name="Hill R."/>
            <person name="Sambles C."/>
            <person name="Grant M."/>
            <person name="Williams N.M."/>
            <person name="Mcdougal R.L."/>
        </authorList>
    </citation>
    <scope>NUCLEOTIDE SEQUENCE [LARGE SCALE GENOMIC DNA]</scope>
    <source>
        <strain evidence="7">Chile7</strain>
    </source>
</reference>
<comment type="subcellular location">
    <subcellularLocation>
        <location evidence="1">Cytoplasm</location>
    </subcellularLocation>
</comment>
<proteinExistence type="inferred from homology"/>
<dbReference type="PANTHER" id="PTHR43917">
    <property type="match status" value="1"/>
</dbReference>
<keyword evidence="3" id="KW-0808">Transferase</keyword>
<dbReference type="Pfam" id="PF02798">
    <property type="entry name" value="GST_N"/>
    <property type="match status" value="1"/>
</dbReference>
<evidence type="ECO:0000259" key="5">
    <source>
        <dbReference type="PROSITE" id="PS50404"/>
    </source>
</evidence>
<comment type="caution">
    <text evidence="7">The sequence shown here is derived from an EMBL/GenBank/DDBJ whole genome shotgun (WGS) entry which is preliminary data.</text>
</comment>
<dbReference type="InterPro" id="IPR036282">
    <property type="entry name" value="Glutathione-S-Trfase_C_sf"/>
</dbReference>
<keyword evidence="2" id="KW-0963">Cytoplasm</keyword>
<dbReference type="Gene3D" id="1.20.1050.10">
    <property type="match status" value="1"/>
</dbReference>
<evidence type="ECO:0000313" key="8">
    <source>
        <dbReference type="Proteomes" id="UP000284657"/>
    </source>
</evidence>
<dbReference type="GO" id="GO:0004364">
    <property type="term" value="F:glutathione transferase activity"/>
    <property type="evidence" value="ECO:0007669"/>
    <property type="project" value="TreeGrafter"/>
</dbReference>
<evidence type="ECO:0000313" key="7">
    <source>
        <dbReference type="EMBL" id="RLN45252.1"/>
    </source>
</evidence>
<dbReference type="InterPro" id="IPR010987">
    <property type="entry name" value="Glutathione-S-Trfase_C-like"/>
</dbReference>
<evidence type="ECO:0000256" key="1">
    <source>
        <dbReference type="ARBA" id="ARBA00004496"/>
    </source>
</evidence>
<dbReference type="AlphaFoldDB" id="A0A3R7G8T5"/>
<feature type="domain" description="GST C-terminal" evidence="6">
    <location>
        <begin position="87"/>
        <end position="225"/>
    </location>
</feature>
<name>A0A3R7G8T5_9STRA</name>
<dbReference type="InterPro" id="IPR004046">
    <property type="entry name" value="GST_C"/>
</dbReference>
<dbReference type="PANTHER" id="PTHR43917:SF8">
    <property type="entry name" value="GH16740P-RELATED"/>
    <property type="match status" value="1"/>
</dbReference>
<dbReference type="SUPFAM" id="SSF52833">
    <property type="entry name" value="Thioredoxin-like"/>
    <property type="match status" value="1"/>
</dbReference>
<organism evidence="7 8">
    <name type="scientific">Phytophthora kernoviae</name>
    <dbReference type="NCBI Taxonomy" id="325452"/>
    <lineage>
        <taxon>Eukaryota</taxon>
        <taxon>Sar</taxon>
        <taxon>Stramenopiles</taxon>
        <taxon>Oomycota</taxon>
        <taxon>Peronosporomycetes</taxon>
        <taxon>Peronosporales</taxon>
        <taxon>Peronosporaceae</taxon>
        <taxon>Phytophthora</taxon>
    </lineage>
</organism>
<dbReference type="EMBL" id="MBAD02002707">
    <property type="protein sequence ID" value="RLN45252.1"/>
    <property type="molecule type" value="Genomic_DNA"/>
</dbReference>
<dbReference type="Gene3D" id="3.40.30.10">
    <property type="entry name" value="Glutaredoxin"/>
    <property type="match status" value="1"/>
</dbReference>
<dbReference type="PROSITE" id="PS50404">
    <property type="entry name" value="GST_NTER"/>
    <property type="match status" value="1"/>
</dbReference>
<dbReference type="GO" id="GO:0006749">
    <property type="term" value="P:glutathione metabolic process"/>
    <property type="evidence" value="ECO:0007669"/>
    <property type="project" value="TreeGrafter"/>
</dbReference>
<dbReference type="SFLD" id="SFLDS00019">
    <property type="entry name" value="Glutathione_Transferase_(cytos"/>
    <property type="match status" value="1"/>
</dbReference>
<evidence type="ECO:0008006" key="9">
    <source>
        <dbReference type="Google" id="ProtNLM"/>
    </source>
</evidence>
<dbReference type="FunFam" id="3.40.30.10:FF:000295">
    <property type="entry name" value="Glutathione S-transferase unclassified 1"/>
    <property type="match status" value="1"/>
</dbReference>
<dbReference type="InterPro" id="IPR040079">
    <property type="entry name" value="Glutathione_S-Trfase"/>
</dbReference>
<evidence type="ECO:0000256" key="4">
    <source>
        <dbReference type="RuleBase" id="RU003494"/>
    </source>
</evidence>
<protein>
    <recommendedName>
        <fullName evidence="9">GST N-terminal domain-containing protein</fullName>
    </recommendedName>
</protein>